<evidence type="ECO:0000313" key="1">
    <source>
        <dbReference type="EMBL" id="EEF30740.1"/>
    </source>
</evidence>
<evidence type="ECO:0000313" key="2">
    <source>
        <dbReference type="Proteomes" id="UP000008311"/>
    </source>
</evidence>
<dbReference type="InParanoid" id="B9T075"/>
<name>B9T075_RICCO</name>
<dbReference type="EMBL" id="EQ974297">
    <property type="protein sequence ID" value="EEF30740.1"/>
    <property type="molecule type" value="Genomic_DNA"/>
</dbReference>
<proteinExistence type="predicted"/>
<sequence>MEEVVACLWIDRNNMVNKGIQASPVIVLSRGLNFLQDYINCRMQEVPRREEHSETRCPPLVNFFKLNYDASIKNGKALEGMVSIEFAKGMAILFGLEGPKECGFQKLLVESDAKDVIARLHKEVNLDPFCLVFG</sequence>
<protein>
    <submittedName>
        <fullName evidence="1">Uncharacterized protein</fullName>
    </submittedName>
</protein>
<accession>B9T075</accession>
<reference evidence="2" key="1">
    <citation type="journal article" date="2010" name="Nat. Biotechnol.">
        <title>Draft genome sequence of the oilseed species Ricinus communis.</title>
        <authorList>
            <person name="Chan A.P."/>
            <person name="Crabtree J."/>
            <person name="Zhao Q."/>
            <person name="Lorenzi H."/>
            <person name="Orvis J."/>
            <person name="Puiu D."/>
            <person name="Melake-Berhan A."/>
            <person name="Jones K.M."/>
            <person name="Redman J."/>
            <person name="Chen G."/>
            <person name="Cahoon E.B."/>
            <person name="Gedil M."/>
            <person name="Stanke M."/>
            <person name="Haas B.J."/>
            <person name="Wortman J.R."/>
            <person name="Fraser-Liggett C.M."/>
            <person name="Ravel J."/>
            <person name="Rabinowicz P.D."/>
        </authorList>
    </citation>
    <scope>NUCLEOTIDE SEQUENCE [LARGE SCALE GENOMIC DNA]</scope>
    <source>
        <strain evidence="2">cv. Hale</strain>
    </source>
</reference>
<gene>
    <name evidence="1" type="ORF">RCOM_0769110</name>
</gene>
<keyword evidence="2" id="KW-1185">Reference proteome</keyword>
<organism evidence="1 2">
    <name type="scientific">Ricinus communis</name>
    <name type="common">Castor bean</name>
    <dbReference type="NCBI Taxonomy" id="3988"/>
    <lineage>
        <taxon>Eukaryota</taxon>
        <taxon>Viridiplantae</taxon>
        <taxon>Streptophyta</taxon>
        <taxon>Embryophyta</taxon>
        <taxon>Tracheophyta</taxon>
        <taxon>Spermatophyta</taxon>
        <taxon>Magnoliopsida</taxon>
        <taxon>eudicotyledons</taxon>
        <taxon>Gunneridae</taxon>
        <taxon>Pentapetalae</taxon>
        <taxon>rosids</taxon>
        <taxon>fabids</taxon>
        <taxon>Malpighiales</taxon>
        <taxon>Euphorbiaceae</taxon>
        <taxon>Acalyphoideae</taxon>
        <taxon>Acalypheae</taxon>
        <taxon>Ricinus</taxon>
    </lineage>
</organism>
<dbReference type="Proteomes" id="UP000008311">
    <property type="component" value="Unassembled WGS sequence"/>
</dbReference>
<dbReference type="AlphaFoldDB" id="B9T075"/>